<dbReference type="Pfam" id="PF03703">
    <property type="entry name" value="bPH_2"/>
    <property type="match status" value="1"/>
</dbReference>
<keyword evidence="1" id="KW-1133">Transmembrane helix</keyword>
<keyword evidence="4" id="KW-1185">Reference proteome</keyword>
<feature type="domain" description="YdbS-like PH" evidence="2">
    <location>
        <begin position="83"/>
        <end position="158"/>
    </location>
</feature>
<evidence type="ECO:0000313" key="3">
    <source>
        <dbReference type="EMBL" id="RMH89082.1"/>
    </source>
</evidence>
<gene>
    <name evidence="3" type="ORF">EBB59_10830</name>
</gene>
<dbReference type="OrthoDB" id="1750577at2"/>
<proteinExistence type="predicted"/>
<dbReference type="EMBL" id="RFLY01000016">
    <property type="protein sequence ID" value="RMH89082.1"/>
    <property type="molecule type" value="Genomic_DNA"/>
</dbReference>
<dbReference type="InterPro" id="IPR005182">
    <property type="entry name" value="YdbS-like_PH"/>
</dbReference>
<evidence type="ECO:0000256" key="1">
    <source>
        <dbReference type="SAM" id="Phobius"/>
    </source>
</evidence>
<dbReference type="RefSeq" id="WP_122102166.1">
    <property type="nucleotide sequence ID" value="NZ_RFLY01000016.1"/>
</dbReference>
<dbReference type="AlphaFoldDB" id="A0A3M2HQ80"/>
<feature type="transmembrane region" description="Helical" evidence="1">
    <location>
        <begin position="31"/>
        <end position="52"/>
    </location>
</feature>
<reference evidence="3 4" key="1">
    <citation type="submission" date="2018-10" db="EMBL/GenBank/DDBJ databases">
        <title>Proposal of Lysobacter pythonis sp. nov. isolated from royal pythons (Python regius).</title>
        <authorList>
            <person name="Hans-Juergen B."/>
            <person name="Huptas C."/>
            <person name="Sandra B."/>
            <person name="Igor L."/>
            <person name="Joachim S."/>
            <person name="Siegfried S."/>
            <person name="Mareike W."/>
            <person name="Peter K."/>
        </authorList>
    </citation>
    <scope>NUCLEOTIDE SEQUENCE [LARGE SCALE GENOMIC DNA]</scope>
    <source>
        <strain evidence="3 4">4284/11</strain>
    </source>
</reference>
<comment type="caution">
    <text evidence="3">The sequence shown here is derived from an EMBL/GenBank/DDBJ whole genome shotgun (WGS) entry which is preliminary data.</text>
</comment>
<keyword evidence="1" id="KW-0812">Transmembrane</keyword>
<keyword evidence="1" id="KW-0472">Membrane</keyword>
<dbReference type="Proteomes" id="UP000275012">
    <property type="component" value="Unassembled WGS sequence"/>
</dbReference>
<name>A0A3M2HQ80_9GAMM</name>
<organism evidence="3 4">
    <name type="scientific">Solilutibacter pythonis</name>
    <dbReference type="NCBI Taxonomy" id="2483112"/>
    <lineage>
        <taxon>Bacteria</taxon>
        <taxon>Pseudomonadati</taxon>
        <taxon>Pseudomonadota</taxon>
        <taxon>Gammaproteobacteria</taxon>
        <taxon>Lysobacterales</taxon>
        <taxon>Lysobacteraceae</taxon>
        <taxon>Solilutibacter</taxon>
    </lineage>
</organism>
<dbReference type="PANTHER" id="PTHR34473:SF3">
    <property type="entry name" value="TRANSMEMBRANE PROTEIN-RELATED"/>
    <property type="match status" value="1"/>
</dbReference>
<dbReference type="PANTHER" id="PTHR34473">
    <property type="entry name" value="UPF0699 TRANSMEMBRANE PROTEIN YDBS"/>
    <property type="match status" value="1"/>
</dbReference>
<evidence type="ECO:0000313" key="4">
    <source>
        <dbReference type="Proteomes" id="UP000275012"/>
    </source>
</evidence>
<accession>A0A3M2HQ80</accession>
<protein>
    <recommendedName>
        <fullName evidence="2">YdbS-like PH domain-containing protein</fullName>
    </recommendedName>
</protein>
<feature type="transmembrane region" description="Helical" evidence="1">
    <location>
        <begin position="58"/>
        <end position="77"/>
    </location>
</feature>
<evidence type="ECO:0000259" key="2">
    <source>
        <dbReference type="Pfam" id="PF03703"/>
    </source>
</evidence>
<sequence>MFSEPALSVVHPDIWQPLPARGRVLFRLSHAVGFGLLALLPGIGGGVLAHNAFNAPNWLGPLAGLVIGAAYGAWLGGRRHGYYRWKLDEEGFAVKSGKLWQSCTLVPATRVQHLDIKRGPLERGRALATLIVHTAGTRAHAVRLPCLDENDAEALRAELARRIEPERDDD</sequence>